<reference evidence="4" key="3">
    <citation type="submission" date="2015-02" db="UniProtKB">
        <authorList>
            <consortium name="EnsemblProtists"/>
        </authorList>
    </citation>
    <scope>IDENTIFICATION</scope>
    <source>
        <strain evidence="4">DAOM BR144</strain>
    </source>
</reference>
<dbReference type="SUPFAM" id="SSF48371">
    <property type="entry name" value="ARM repeat"/>
    <property type="match status" value="1"/>
</dbReference>
<dbReference type="HOGENOM" id="CLU_003314_0_0_1"/>
<evidence type="ECO:0000313" key="5">
    <source>
        <dbReference type="Proteomes" id="UP000019132"/>
    </source>
</evidence>
<feature type="compositionally biased region" description="Low complexity" evidence="2">
    <location>
        <begin position="914"/>
        <end position="934"/>
    </location>
</feature>
<dbReference type="Gene3D" id="1.25.40.20">
    <property type="entry name" value="Ankyrin repeat-containing domain"/>
    <property type="match status" value="2"/>
</dbReference>
<dbReference type="Gene3D" id="1.25.10.10">
    <property type="entry name" value="Leucine-rich Repeat Variant"/>
    <property type="match status" value="4"/>
</dbReference>
<feature type="domain" description="TOG" evidence="3">
    <location>
        <begin position="945"/>
        <end position="1222"/>
    </location>
</feature>
<keyword evidence="5" id="KW-1185">Reference proteome</keyword>
<dbReference type="PANTHER" id="PTHR13371">
    <property type="entry name" value="GLYCINE-, GLUTAMATE-, THIENYLCYCLOHEXYLPIPERIDINE-BINDING PROTEIN"/>
    <property type="match status" value="1"/>
</dbReference>
<feature type="repeat" description="ANK" evidence="1">
    <location>
        <begin position="105"/>
        <end position="137"/>
    </location>
</feature>
<feature type="region of interest" description="Disordered" evidence="2">
    <location>
        <begin position="1439"/>
        <end position="1464"/>
    </location>
</feature>
<dbReference type="InterPro" id="IPR036770">
    <property type="entry name" value="Ankyrin_rpt-contain_sf"/>
</dbReference>
<organism evidence="4 5">
    <name type="scientific">Globisporangium ultimum (strain ATCC 200006 / CBS 805.95 / DAOM BR144)</name>
    <name type="common">Pythium ultimum</name>
    <dbReference type="NCBI Taxonomy" id="431595"/>
    <lineage>
        <taxon>Eukaryota</taxon>
        <taxon>Sar</taxon>
        <taxon>Stramenopiles</taxon>
        <taxon>Oomycota</taxon>
        <taxon>Peronosporomycetes</taxon>
        <taxon>Pythiales</taxon>
        <taxon>Pythiaceae</taxon>
        <taxon>Globisporangium</taxon>
    </lineage>
</organism>
<evidence type="ECO:0000313" key="4">
    <source>
        <dbReference type="EnsemblProtists" id="PYU1_T005805"/>
    </source>
</evidence>
<dbReference type="InterPro" id="IPR016024">
    <property type="entry name" value="ARM-type_fold"/>
</dbReference>
<name>K3WLG3_GLOUD</name>
<dbReference type="VEuPathDB" id="FungiDB:PYU1_G005794"/>
<dbReference type="PROSITE" id="PS50088">
    <property type="entry name" value="ANK_REPEAT"/>
    <property type="match status" value="3"/>
</dbReference>
<feature type="region of interest" description="Disordered" evidence="2">
    <location>
        <begin position="1566"/>
        <end position="1632"/>
    </location>
</feature>
<proteinExistence type="predicted"/>
<dbReference type="eggNOG" id="KOG0504">
    <property type="taxonomic scope" value="Eukaryota"/>
</dbReference>
<reference evidence="5" key="2">
    <citation type="submission" date="2010-04" db="EMBL/GenBank/DDBJ databases">
        <authorList>
            <person name="Buell R."/>
            <person name="Hamilton J."/>
            <person name="Hostetler J."/>
        </authorList>
    </citation>
    <scope>NUCLEOTIDE SEQUENCE [LARGE SCALE GENOMIC DNA]</scope>
    <source>
        <strain evidence="5">DAOM:BR144</strain>
    </source>
</reference>
<dbReference type="Proteomes" id="UP000019132">
    <property type="component" value="Unassembled WGS sequence"/>
</dbReference>
<dbReference type="SMART" id="SM00248">
    <property type="entry name" value="ANK"/>
    <property type="match status" value="6"/>
</dbReference>
<sequence length="1632" mass="177759">MPPGEASSQQKVTLKELFQAAQHDEFETVKDYLQIVLHGNEADGRSPSPPPSRKDLRAIIKSLLESKTKNTLLHYACDNGNLDACKYLLMVDGMSEMYLNEPNAFGHTPLFYASSSGKLPLIKWLISNGADIDTDYSDHRDIVPREGDQGIFTPLQIACFKGHEDVVNFLVECNAELSGTRRNGKTPLHFASLQNHKSIVKILLDAGADAHACDDQGKTPVDVADAAMLAILLPDEHGSTLGESDGDEIEAAAEGDSDDDDDCESGERRSALECVKNVFGNDISRGFRSKTWKSRVNAISEASLCFQSITNGKTAIKLFDGACKMMVMGFQDAVSQVVSCCCNSLLKAAFNAVMGEKEFHTSQFHRDRPVIHDIANALLSRGAGSNEKDSSEAVASLLFLISKSVDLTRYLTVQISRIMSLSATAPAVVFPSKLPDASANLSATSNVSWRHQLVSIKILNTIASKYRLDQSSSGLSFSDALKISMAALENSSVHVRSAAVDLLVQCLLIRCEQSVDEIYEQMKSWSESIFKQQNQPLKPSVQAKINNGLKNALQTSKRLNNLSSAEGEQDRAMQKNTTNAIFDASAVGMSPPSKSAQKEDDLPYAEPIQEQYKDDAADVLACFGEKVARCLFSNAWAPRVEALSFLQNQVDTRQLSFDSKALLRQRNLVHAIQRTLLQALQDRVNAVFEAGVALLMEVAIAFDSFVASAQDKTNLQDLVRPLIPRLLVKLGDSKARLHVTTEDALLLLSRQSNSIGPEFLLEEIIACDRNVAPQALSATYLGNKLTVISKLLLEFGVQESSNDEAGALQIKNVLQPALQVCEHKDQNVRQVSLQIIADTLQIARNAAMPFLDALARASRQKIISKLVEKGVLESDLLMDEVDDFDVANESSRPGTSGGFRPPTASGSSTKHRPALSNTSLSSSSSSSTSATQSQPVALPYGTALTIDQKEQYASLIEEFGEELVRCLLDKTWAQREAAIREIERQVVWTANGKAPADKALPKSIETLRIVVMALELGLNDTVARVFQCTLKLFQIVATDFVPLIASKDEYVDAILENVVGLVMQKLGDTKQRLRSDCFTLLHSLACLNHIGYARMCKMLADKYQQLLRSGTPMAASPLIAGELLKLFTLLIKEDRSSTAPSANRPDIAAILNLILPVFENKHVDVRNGAIATYVAIYEVTNGGTDESYGKGIDLNGFLAQTKPAIRDAITRSVVQISKTLPPSATNDSAEVNSPEIDSARQQPLALDINKLTLVCGSQIVTQLTSISAIQRCAGVDKLVDMFLSSPRNPAFKGAWEISCLLSKQLLVDATPIVCLAAFDLFQLLVDPPGSGGEYAIPWGEWGVHLILGSTIRSVIQQTANENVRVRARAKSLLHSVALKNPAGKSAVCNALLSAPEQIDMANEMSKRARKIATTKLRWQTILRLELIYDFLTSSAAASRPEADTTSNARRKSLNGGSSSRSSGDSLGVENVVPFLGSCATHPSTLVRSASRKIMSFLRETRGEEVATFIQDSCSAALQRRLHTLLQNDDDGDGNNADHFNAEDATCVRGSRASHVRRIAALRPPRSVPVEETKMTVDVFPPPNSAPGRSRRSATNGQDDDDSMNDGSYLVLQRGDRDERGGGKMQQNQQQQQ</sequence>
<feature type="repeat" description="ANK" evidence="1">
    <location>
        <begin position="183"/>
        <end position="215"/>
    </location>
</feature>
<keyword evidence="1" id="KW-0040">ANK repeat</keyword>
<dbReference type="STRING" id="431595.K3WLG3"/>
<dbReference type="InterPro" id="IPR002110">
    <property type="entry name" value="Ankyrin_rpt"/>
</dbReference>
<feature type="region of interest" description="Disordered" evidence="2">
    <location>
        <begin position="887"/>
        <end position="934"/>
    </location>
</feature>
<dbReference type="EnsemblProtists" id="PYU1_T005805">
    <property type="protein sequence ID" value="PYU1_T005805"/>
    <property type="gene ID" value="PYU1_G005794"/>
</dbReference>
<feature type="repeat" description="ANK" evidence="1">
    <location>
        <begin position="153"/>
        <end position="182"/>
    </location>
</feature>
<dbReference type="InterPro" id="IPR034085">
    <property type="entry name" value="TOG"/>
</dbReference>
<dbReference type="InParanoid" id="K3WLG3"/>
<dbReference type="Pfam" id="PF21040">
    <property type="entry name" value="CEP104-like_TOG"/>
    <property type="match status" value="4"/>
</dbReference>
<accession>K3WLG3</accession>
<dbReference type="PANTHER" id="PTHR13371:SF11">
    <property type="entry name" value="PITH DOMAIN-CONTAINING PROTEIN"/>
    <property type="match status" value="1"/>
</dbReference>
<dbReference type="SUPFAM" id="SSF48403">
    <property type="entry name" value="Ankyrin repeat"/>
    <property type="match status" value="1"/>
</dbReference>
<dbReference type="OMA" id="PWGEWGV"/>
<dbReference type="PROSITE" id="PS50297">
    <property type="entry name" value="ANK_REP_REGION"/>
    <property type="match status" value="2"/>
</dbReference>
<protein>
    <recommendedName>
        <fullName evidence="3">TOG domain-containing protein</fullName>
    </recommendedName>
</protein>
<evidence type="ECO:0000256" key="2">
    <source>
        <dbReference type="SAM" id="MobiDB-lite"/>
    </source>
</evidence>
<dbReference type="Pfam" id="PF12796">
    <property type="entry name" value="Ank_2"/>
    <property type="match status" value="2"/>
</dbReference>
<dbReference type="SMART" id="SM01349">
    <property type="entry name" value="TOG"/>
    <property type="match status" value="2"/>
</dbReference>
<dbReference type="EMBL" id="GL376573">
    <property type="status" value="NOT_ANNOTATED_CDS"/>
    <property type="molecule type" value="Genomic_DNA"/>
</dbReference>
<dbReference type="InterPro" id="IPR011989">
    <property type="entry name" value="ARM-like"/>
</dbReference>
<evidence type="ECO:0000256" key="1">
    <source>
        <dbReference type="PROSITE-ProRule" id="PRU00023"/>
    </source>
</evidence>
<feature type="compositionally biased region" description="Low complexity" evidence="2">
    <location>
        <begin position="1453"/>
        <end position="1464"/>
    </location>
</feature>
<reference evidence="5" key="1">
    <citation type="journal article" date="2010" name="Genome Biol.">
        <title>Genome sequence of the necrotrophic plant pathogen Pythium ultimum reveals original pathogenicity mechanisms and effector repertoire.</title>
        <authorList>
            <person name="Levesque C.A."/>
            <person name="Brouwer H."/>
            <person name="Cano L."/>
            <person name="Hamilton J.P."/>
            <person name="Holt C."/>
            <person name="Huitema E."/>
            <person name="Raffaele S."/>
            <person name="Robideau G.P."/>
            <person name="Thines M."/>
            <person name="Win J."/>
            <person name="Zerillo M.M."/>
            <person name="Beakes G.W."/>
            <person name="Boore J.L."/>
            <person name="Busam D."/>
            <person name="Dumas B."/>
            <person name="Ferriera S."/>
            <person name="Fuerstenberg S.I."/>
            <person name="Gachon C.M."/>
            <person name="Gaulin E."/>
            <person name="Govers F."/>
            <person name="Grenville-Briggs L."/>
            <person name="Horner N."/>
            <person name="Hostetler J."/>
            <person name="Jiang R.H."/>
            <person name="Johnson J."/>
            <person name="Krajaejun T."/>
            <person name="Lin H."/>
            <person name="Meijer H.J."/>
            <person name="Moore B."/>
            <person name="Morris P."/>
            <person name="Phuntmart V."/>
            <person name="Puiu D."/>
            <person name="Shetty J."/>
            <person name="Stajich J.E."/>
            <person name="Tripathy S."/>
            <person name="Wawra S."/>
            <person name="van West P."/>
            <person name="Whitty B.R."/>
            <person name="Coutinho P.M."/>
            <person name="Henrissat B."/>
            <person name="Martin F."/>
            <person name="Thomas P.D."/>
            <person name="Tyler B.M."/>
            <person name="De Vries R.P."/>
            <person name="Kamoun S."/>
            <person name="Yandell M."/>
            <person name="Tisserat N."/>
            <person name="Buell C.R."/>
        </authorList>
    </citation>
    <scope>NUCLEOTIDE SEQUENCE</scope>
    <source>
        <strain evidence="5">DAOM:BR144</strain>
    </source>
</reference>
<dbReference type="eggNOG" id="KOG4825">
    <property type="taxonomic scope" value="Eukaryota"/>
</dbReference>
<dbReference type="InterPro" id="IPR052607">
    <property type="entry name" value="CEP104-like"/>
</dbReference>
<evidence type="ECO:0000259" key="3">
    <source>
        <dbReference type="SMART" id="SM01349"/>
    </source>
</evidence>
<dbReference type="GO" id="GO:0005929">
    <property type="term" value="C:cilium"/>
    <property type="evidence" value="ECO:0007669"/>
    <property type="project" value="TreeGrafter"/>
</dbReference>
<feature type="domain" description="TOG" evidence="3">
    <location>
        <begin position="611"/>
        <end position="876"/>
    </location>
</feature>